<dbReference type="Proteomes" id="UP000281553">
    <property type="component" value="Unassembled WGS sequence"/>
</dbReference>
<evidence type="ECO:0000256" key="4">
    <source>
        <dbReference type="ARBA" id="ARBA00023242"/>
    </source>
</evidence>
<dbReference type="GO" id="GO:0000785">
    <property type="term" value="C:chromatin"/>
    <property type="evidence" value="ECO:0007669"/>
    <property type="project" value="TreeGrafter"/>
</dbReference>
<keyword evidence="8" id="KW-1185">Reference proteome</keyword>
<dbReference type="SMART" id="SM00425">
    <property type="entry name" value="TBOX"/>
    <property type="match status" value="1"/>
</dbReference>
<evidence type="ECO:0000313" key="7">
    <source>
        <dbReference type="EMBL" id="VDN10289.1"/>
    </source>
</evidence>
<organism evidence="7 8">
    <name type="scientific">Dibothriocephalus latus</name>
    <name type="common">Fish tapeworm</name>
    <name type="synonym">Diphyllobothrium latum</name>
    <dbReference type="NCBI Taxonomy" id="60516"/>
    <lineage>
        <taxon>Eukaryota</taxon>
        <taxon>Metazoa</taxon>
        <taxon>Spiralia</taxon>
        <taxon>Lophotrochozoa</taxon>
        <taxon>Platyhelminthes</taxon>
        <taxon>Cestoda</taxon>
        <taxon>Eucestoda</taxon>
        <taxon>Diphyllobothriidea</taxon>
        <taxon>Diphyllobothriidae</taxon>
        <taxon>Dibothriocephalus</taxon>
    </lineage>
</organism>
<dbReference type="GO" id="GO:0001708">
    <property type="term" value="P:cell fate specification"/>
    <property type="evidence" value="ECO:0007669"/>
    <property type="project" value="TreeGrafter"/>
</dbReference>
<dbReference type="Pfam" id="PF00907">
    <property type="entry name" value="T-box"/>
    <property type="match status" value="1"/>
</dbReference>
<evidence type="ECO:0000313" key="8">
    <source>
        <dbReference type="Proteomes" id="UP000281553"/>
    </source>
</evidence>
<dbReference type="InterPro" id="IPR046360">
    <property type="entry name" value="T-box_DNA-bd"/>
</dbReference>
<evidence type="ECO:0000256" key="5">
    <source>
        <dbReference type="PROSITE-ProRule" id="PRU00201"/>
    </source>
</evidence>
<dbReference type="PROSITE" id="PS50252">
    <property type="entry name" value="TBOX_3"/>
    <property type="match status" value="1"/>
</dbReference>
<feature type="domain" description="T-box" evidence="6">
    <location>
        <begin position="1"/>
        <end position="117"/>
    </location>
</feature>
<dbReference type="AlphaFoldDB" id="A0A3P7NLV7"/>
<keyword evidence="4 5" id="KW-0539">Nucleus</keyword>
<dbReference type="GO" id="GO:0005634">
    <property type="term" value="C:nucleus"/>
    <property type="evidence" value="ECO:0007669"/>
    <property type="project" value="UniProtKB-SubCell"/>
</dbReference>
<sequence>MIYLQEDSPRCGRYWAESGVNFMRAKITNSKDAGRHQNMMYVYSMHHYMPRYHIACELTKEEIERNKSDYNISRSGWELAGSYVIPGTHFYSVTAYQNPDVIRVKIDNNPFAKGFRNRHDEFDFSDSPGHGS</sequence>
<evidence type="ECO:0000259" key="6">
    <source>
        <dbReference type="PROSITE" id="PS50252"/>
    </source>
</evidence>
<evidence type="ECO:0000256" key="2">
    <source>
        <dbReference type="ARBA" id="ARBA00023125"/>
    </source>
</evidence>
<keyword evidence="2 5" id="KW-0238">DNA-binding</keyword>
<dbReference type="Gene3D" id="2.60.40.820">
    <property type="entry name" value="Transcription factor, T-box"/>
    <property type="match status" value="1"/>
</dbReference>
<dbReference type="GO" id="GO:0000981">
    <property type="term" value="F:DNA-binding transcription factor activity, RNA polymerase II-specific"/>
    <property type="evidence" value="ECO:0007669"/>
    <property type="project" value="TreeGrafter"/>
</dbReference>
<dbReference type="EMBL" id="UYRU01048827">
    <property type="protein sequence ID" value="VDN10289.1"/>
    <property type="molecule type" value="Genomic_DNA"/>
</dbReference>
<dbReference type="GO" id="GO:0045893">
    <property type="term" value="P:positive regulation of DNA-templated transcription"/>
    <property type="evidence" value="ECO:0007669"/>
    <property type="project" value="InterPro"/>
</dbReference>
<comment type="subcellular location">
    <subcellularLocation>
        <location evidence="5">Nucleus</location>
    </subcellularLocation>
</comment>
<keyword evidence="1" id="KW-0805">Transcription regulation</keyword>
<dbReference type="GO" id="GO:0000978">
    <property type="term" value="F:RNA polymerase II cis-regulatory region sequence-specific DNA binding"/>
    <property type="evidence" value="ECO:0007669"/>
    <property type="project" value="InterPro"/>
</dbReference>
<comment type="caution">
    <text evidence="5">Lacks conserved residue(s) required for the propagation of feature annotation.</text>
</comment>
<protein>
    <recommendedName>
        <fullName evidence="6">T-box domain-containing protein</fullName>
    </recommendedName>
</protein>
<reference evidence="7 8" key="1">
    <citation type="submission" date="2018-11" db="EMBL/GenBank/DDBJ databases">
        <authorList>
            <consortium name="Pathogen Informatics"/>
        </authorList>
    </citation>
    <scope>NUCLEOTIDE SEQUENCE [LARGE SCALE GENOMIC DNA]</scope>
</reference>
<accession>A0A3P7NLV7</accession>
<dbReference type="PANTHER" id="PTHR11267">
    <property type="entry name" value="T-BOX PROTEIN-RELATED"/>
    <property type="match status" value="1"/>
</dbReference>
<evidence type="ECO:0000256" key="3">
    <source>
        <dbReference type="ARBA" id="ARBA00023163"/>
    </source>
</evidence>
<gene>
    <name evidence="7" type="ORF">DILT_LOCUS6120</name>
</gene>
<dbReference type="OrthoDB" id="7442607at2759"/>
<evidence type="ECO:0000256" key="1">
    <source>
        <dbReference type="ARBA" id="ARBA00023015"/>
    </source>
</evidence>
<proteinExistence type="predicted"/>
<name>A0A3P7NLV7_DIBLA</name>
<keyword evidence="3" id="KW-0804">Transcription</keyword>
<dbReference type="SUPFAM" id="SSF49417">
    <property type="entry name" value="p53-like transcription factors"/>
    <property type="match status" value="1"/>
</dbReference>
<dbReference type="PANTHER" id="PTHR11267:SF181">
    <property type="entry name" value="OPTOMOTOR-BLIND PROTEIN"/>
    <property type="match status" value="1"/>
</dbReference>
<dbReference type="InterPro" id="IPR008967">
    <property type="entry name" value="p53-like_TF_DNA-bd_sf"/>
</dbReference>
<dbReference type="InterPro" id="IPR036960">
    <property type="entry name" value="T-box_sf"/>
</dbReference>
<dbReference type="PRINTS" id="PR00937">
    <property type="entry name" value="TBOX"/>
</dbReference>
<dbReference type="InterPro" id="IPR001699">
    <property type="entry name" value="TF_T-box"/>
</dbReference>